<organism evidence="2 3">
    <name type="scientific">Apiospora phragmitis</name>
    <dbReference type="NCBI Taxonomy" id="2905665"/>
    <lineage>
        <taxon>Eukaryota</taxon>
        <taxon>Fungi</taxon>
        <taxon>Dikarya</taxon>
        <taxon>Ascomycota</taxon>
        <taxon>Pezizomycotina</taxon>
        <taxon>Sordariomycetes</taxon>
        <taxon>Xylariomycetidae</taxon>
        <taxon>Amphisphaeriales</taxon>
        <taxon>Apiosporaceae</taxon>
        <taxon>Apiospora</taxon>
    </lineage>
</organism>
<evidence type="ECO:0000313" key="2">
    <source>
        <dbReference type="EMBL" id="KAK8068873.1"/>
    </source>
</evidence>
<name>A0ABR1VCG3_9PEZI</name>
<protein>
    <recommendedName>
        <fullName evidence="4">Transcription factor domain-containing protein</fullName>
    </recommendedName>
</protein>
<dbReference type="GeneID" id="92089961"/>
<sequence>MSSRKQDMKQGAAQSAKPTADGSEEAVQLALQELRSMGQRFRTASKEQQVLIQATHVQWASMTDAPTPAPYSNVGHTYFARQESVHTERSMHGVGGVNNHLNVHFYAPCCRLAIHTALAGLGYPPKGIASFFSCSGKLFHIFTEEQIAYYQKARRSGLGEQSKNYATCFISAVAAVGLQYLPDGVDMSAEQSLYAVARHYYDFLLEFNPLEAMKVCALFVLYNIFARSTVALAYIEVGLSLCHQFGIDKPASSCRGEQEQWCEYRRIWRTLLFFSR</sequence>
<reference evidence="2 3" key="1">
    <citation type="submission" date="2023-01" db="EMBL/GenBank/DDBJ databases">
        <title>Analysis of 21 Apiospora genomes using comparative genomics revels a genus with tremendous synthesis potential of carbohydrate active enzymes and secondary metabolites.</title>
        <authorList>
            <person name="Sorensen T."/>
        </authorList>
    </citation>
    <scope>NUCLEOTIDE SEQUENCE [LARGE SCALE GENOMIC DNA]</scope>
    <source>
        <strain evidence="2 3">CBS 135458</strain>
    </source>
</reference>
<evidence type="ECO:0000256" key="1">
    <source>
        <dbReference type="SAM" id="MobiDB-lite"/>
    </source>
</evidence>
<keyword evidence="3" id="KW-1185">Reference proteome</keyword>
<dbReference type="RefSeq" id="XP_066716167.1">
    <property type="nucleotide sequence ID" value="XM_066856898.1"/>
</dbReference>
<evidence type="ECO:0008006" key="4">
    <source>
        <dbReference type="Google" id="ProtNLM"/>
    </source>
</evidence>
<dbReference type="Proteomes" id="UP001480595">
    <property type="component" value="Unassembled WGS sequence"/>
</dbReference>
<evidence type="ECO:0000313" key="3">
    <source>
        <dbReference type="Proteomes" id="UP001480595"/>
    </source>
</evidence>
<feature type="region of interest" description="Disordered" evidence="1">
    <location>
        <begin position="1"/>
        <end position="25"/>
    </location>
</feature>
<accession>A0ABR1VCG3</accession>
<gene>
    <name evidence="2" type="ORF">PG994_005489</name>
</gene>
<proteinExistence type="predicted"/>
<comment type="caution">
    <text evidence="2">The sequence shown here is derived from an EMBL/GenBank/DDBJ whole genome shotgun (WGS) entry which is preliminary data.</text>
</comment>
<dbReference type="EMBL" id="JAQQWL010000006">
    <property type="protein sequence ID" value="KAK8068873.1"/>
    <property type="molecule type" value="Genomic_DNA"/>
</dbReference>